<dbReference type="AlphaFoldDB" id="A0A9X1MKQ4"/>
<keyword evidence="1" id="KW-0472">Membrane</keyword>
<proteinExistence type="predicted"/>
<dbReference type="Proteomes" id="UP001139103">
    <property type="component" value="Unassembled WGS sequence"/>
</dbReference>
<keyword evidence="1" id="KW-1133">Transmembrane helix</keyword>
<dbReference type="EMBL" id="JAJKFT010000002">
    <property type="protein sequence ID" value="MCC9627289.1"/>
    <property type="molecule type" value="Genomic_DNA"/>
</dbReference>
<keyword evidence="3" id="KW-1185">Reference proteome</keyword>
<dbReference type="RefSeq" id="WP_230215376.1">
    <property type="nucleotide sequence ID" value="NZ_JAJKFT010000002.1"/>
</dbReference>
<protein>
    <submittedName>
        <fullName evidence="2">Uncharacterized protein</fullName>
    </submittedName>
</protein>
<comment type="caution">
    <text evidence="2">The sequence shown here is derived from an EMBL/GenBank/DDBJ whole genome shotgun (WGS) entry which is preliminary data.</text>
</comment>
<evidence type="ECO:0000313" key="3">
    <source>
        <dbReference type="Proteomes" id="UP001139103"/>
    </source>
</evidence>
<feature type="transmembrane region" description="Helical" evidence="1">
    <location>
        <begin position="13"/>
        <end position="34"/>
    </location>
</feature>
<evidence type="ECO:0000256" key="1">
    <source>
        <dbReference type="SAM" id="Phobius"/>
    </source>
</evidence>
<sequence>MTNSSPIRKTVRIGVYVLVVGLLIAGLVATSPLGDGIYQHRRFLNTHIRIRDVIATWESPPPADVDPDIWRNNCGMMTTALGNICTTVDQVSNEEMDRLYQDVAAKDAEPNSVEKVEWFWDRLAEISPYGSTYVGAWRPVWDEPTEFPMEEPKIDQ</sequence>
<evidence type="ECO:0000313" key="2">
    <source>
        <dbReference type="EMBL" id="MCC9627289.1"/>
    </source>
</evidence>
<gene>
    <name evidence="2" type="ORF">LOC68_02680</name>
</gene>
<keyword evidence="1" id="KW-0812">Transmembrane</keyword>
<organism evidence="2 3">
    <name type="scientific">Blastopirellula sediminis</name>
    <dbReference type="NCBI Taxonomy" id="2894196"/>
    <lineage>
        <taxon>Bacteria</taxon>
        <taxon>Pseudomonadati</taxon>
        <taxon>Planctomycetota</taxon>
        <taxon>Planctomycetia</taxon>
        <taxon>Pirellulales</taxon>
        <taxon>Pirellulaceae</taxon>
        <taxon>Blastopirellula</taxon>
    </lineage>
</organism>
<reference evidence="2" key="1">
    <citation type="submission" date="2021-11" db="EMBL/GenBank/DDBJ databases">
        <title>Genome sequence.</title>
        <authorList>
            <person name="Sun Q."/>
        </authorList>
    </citation>
    <scope>NUCLEOTIDE SEQUENCE</scope>
    <source>
        <strain evidence="2">JC732</strain>
    </source>
</reference>
<accession>A0A9X1MKQ4</accession>
<name>A0A9X1MKQ4_9BACT</name>